<feature type="region of interest" description="Disordered" evidence="1">
    <location>
        <begin position="736"/>
        <end position="755"/>
    </location>
</feature>
<keyword evidence="2" id="KW-1133">Transmembrane helix</keyword>
<keyword evidence="2" id="KW-0472">Membrane</keyword>
<keyword evidence="5" id="KW-1185">Reference proteome</keyword>
<accession>A0ABW1AEC2</accession>
<sequence length="755" mass="77704">MSRVRALVEALAIVAASGAAVPLLAAGYDSPRPVGAVLLAAAVTAVAVTAGTYRALPRFGPAVALPAGLPVAFAGLVALAAFRPGPVREPVPGALDAVLHSGARILTTASQAPMTVDLVAFPLLAVWLAGATGTALRRDGRGLPALLPGTLLLAGAAALNPDADGPGYWSAALLALAGVVLLVLSPPERSSATAAGITVRVLADGPKPAPGGFRTRRGAAGAALACAVVAPVLAVVVAAPGVLNAWPVRAADPRTVVDSPEEPREVRNPLAYLSAWAADPDRPLMTVRGPRTSLRWVALAEFTGPTWLPDSSYRPSGPSVPSAKVRPPRATRTSVEVSVGDLPGDWVPVPGTPTRIDGLDFGYDEVSGTALSSAGPMTGRTYRAAGSVPDWSGGEASRATPALGPGFERYVRLPQGAPARLADIARKAAGDGTPHQRASRLAEYLRESYTFGSAARGGHGYADLNEFLVEPGRKGGGGTSEQFASAFAVLARAAGLPSRIMVGFGPGTGGDGGRVVRTGDAVAWGEIYYEGLGWVSYDHNPRVRSAAAARPGGDEGASGGTGPRGGVQTLTPPRAAATGTRPGSSVWPVVGGAAAAVLALYLVVVPLLRWRRLRRMRRVKGHARQALTAWTEVLVAMRLAGVPASAAATASEVAGHLERSLPGTDAPRLRRMAGIVNAAGFGGPVTAADASFAVASARSLIGALRRSLPWWRRASWWWDPRPLRWPAQPRLTRRVQTGSAWATRSTSTTATTVRQ</sequence>
<dbReference type="Proteomes" id="UP001596074">
    <property type="component" value="Unassembled WGS sequence"/>
</dbReference>
<feature type="transmembrane region" description="Helical" evidence="2">
    <location>
        <begin position="35"/>
        <end position="56"/>
    </location>
</feature>
<feature type="compositionally biased region" description="Low complexity" evidence="1">
    <location>
        <begin position="737"/>
        <end position="755"/>
    </location>
</feature>
<feature type="transmembrane region" description="Helical" evidence="2">
    <location>
        <begin position="222"/>
        <end position="246"/>
    </location>
</feature>
<feature type="transmembrane region" description="Helical" evidence="2">
    <location>
        <begin position="143"/>
        <end position="161"/>
    </location>
</feature>
<dbReference type="InterPro" id="IPR002931">
    <property type="entry name" value="Transglutaminase-like"/>
</dbReference>
<proteinExistence type="predicted"/>
<dbReference type="RefSeq" id="WP_378289336.1">
    <property type="nucleotide sequence ID" value="NZ_JBHSON010000099.1"/>
</dbReference>
<dbReference type="InterPro" id="IPR038765">
    <property type="entry name" value="Papain-like_cys_pep_sf"/>
</dbReference>
<dbReference type="PANTHER" id="PTHR42736">
    <property type="entry name" value="PROTEIN-GLUTAMINE GAMMA-GLUTAMYLTRANSFERASE"/>
    <property type="match status" value="1"/>
</dbReference>
<name>A0ABW1AEC2_9ACTN</name>
<dbReference type="SMART" id="SM00460">
    <property type="entry name" value="TGc"/>
    <property type="match status" value="1"/>
</dbReference>
<keyword evidence="2" id="KW-0812">Transmembrane</keyword>
<evidence type="ECO:0000313" key="4">
    <source>
        <dbReference type="EMBL" id="MFC5752885.1"/>
    </source>
</evidence>
<dbReference type="InterPro" id="IPR052901">
    <property type="entry name" value="Bact_TGase-like"/>
</dbReference>
<gene>
    <name evidence="4" type="ORF">ACFPZN_45345</name>
</gene>
<dbReference type="Gene3D" id="3.10.620.30">
    <property type="match status" value="1"/>
</dbReference>
<dbReference type="Pfam" id="PF01841">
    <property type="entry name" value="Transglut_core"/>
    <property type="match status" value="1"/>
</dbReference>
<feature type="compositionally biased region" description="Gly residues" evidence="1">
    <location>
        <begin position="554"/>
        <end position="565"/>
    </location>
</feature>
<protein>
    <submittedName>
        <fullName evidence="4">DUF3488 and transglutaminase-like domain-containing protein</fullName>
    </submittedName>
</protein>
<dbReference type="PANTHER" id="PTHR42736:SF1">
    <property type="entry name" value="PROTEIN-GLUTAMINE GAMMA-GLUTAMYLTRANSFERASE"/>
    <property type="match status" value="1"/>
</dbReference>
<evidence type="ECO:0000256" key="2">
    <source>
        <dbReference type="SAM" id="Phobius"/>
    </source>
</evidence>
<feature type="domain" description="Transglutaminase-like" evidence="3">
    <location>
        <begin position="472"/>
        <end position="541"/>
    </location>
</feature>
<evidence type="ECO:0000256" key="1">
    <source>
        <dbReference type="SAM" id="MobiDB-lite"/>
    </source>
</evidence>
<feature type="transmembrane region" description="Helical" evidence="2">
    <location>
        <begin position="118"/>
        <end position="136"/>
    </location>
</feature>
<feature type="region of interest" description="Disordered" evidence="1">
    <location>
        <begin position="312"/>
        <end position="331"/>
    </location>
</feature>
<reference evidence="5" key="1">
    <citation type="journal article" date="2019" name="Int. J. Syst. Evol. Microbiol.">
        <title>The Global Catalogue of Microorganisms (GCM) 10K type strain sequencing project: providing services to taxonomists for standard genome sequencing and annotation.</title>
        <authorList>
            <consortium name="The Broad Institute Genomics Platform"/>
            <consortium name="The Broad Institute Genome Sequencing Center for Infectious Disease"/>
            <person name="Wu L."/>
            <person name="Ma J."/>
        </authorList>
    </citation>
    <scope>NUCLEOTIDE SEQUENCE [LARGE SCALE GENOMIC DNA]</scope>
    <source>
        <strain evidence="5">KCTC 42087</strain>
    </source>
</reference>
<dbReference type="SUPFAM" id="SSF54001">
    <property type="entry name" value="Cysteine proteinases"/>
    <property type="match status" value="1"/>
</dbReference>
<organism evidence="4 5">
    <name type="scientific">Actinomadura rugatobispora</name>
    <dbReference type="NCBI Taxonomy" id="1994"/>
    <lineage>
        <taxon>Bacteria</taxon>
        <taxon>Bacillati</taxon>
        <taxon>Actinomycetota</taxon>
        <taxon>Actinomycetes</taxon>
        <taxon>Streptosporangiales</taxon>
        <taxon>Thermomonosporaceae</taxon>
        <taxon>Actinomadura</taxon>
    </lineage>
</organism>
<evidence type="ECO:0000259" key="3">
    <source>
        <dbReference type="SMART" id="SM00460"/>
    </source>
</evidence>
<feature type="transmembrane region" description="Helical" evidence="2">
    <location>
        <begin position="586"/>
        <end position="608"/>
    </location>
</feature>
<dbReference type="EMBL" id="JBHSON010000099">
    <property type="protein sequence ID" value="MFC5752885.1"/>
    <property type="molecule type" value="Genomic_DNA"/>
</dbReference>
<feature type="region of interest" description="Disordered" evidence="1">
    <location>
        <begin position="546"/>
        <end position="584"/>
    </location>
</feature>
<comment type="caution">
    <text evidence="4">The sequence shown here is derived from an EMBL/GenBank/DDBJ whole genome shotgun (WGS) entry which is preliminary data.</text>
</comment>
<evidence type="ECO:0000313" key="5">
    <source>
        <dbReference type="Proteomes" id="UP001596074"/>
    </source>
</evidence>
<feature type="transmembrane region" description="Helical" evidence="2">
    <location>
        <begin position="63"/>
        <end position="82"/>
    </location>
</feature>
<feature type="transmembrane region" description="Helical" evidence="2">
    <location>
        <begin position="167"/>
        <end position="184"/>
    </location>
</feature>